<gene>
    <name evidence="3" type="ORF">OSB1V03_LOCUS7114</name>
</gene>
<keyword evidence="4" id="KW-1185">Reference proteome</keyword>
<feature type="region of interest" description="Disordered" evidence="2">
    <location>
        <begin position="1"/>
        <end position="35"/>
    </location>
</feature>
<evidence type="ECO:0000313" key="3">
    <source>
        <dbReference type="EMBL" id="CAD7626681.1"/>
    </source>
</evidence>
<reference evidence="3" key="1">
    <citation type="submission" date="2020-11" db="EMBL/GenBank/DDBJ databases">
        <authorList>
            <person name="Tran Van P."/>
        </authorList>
    </citation>
    <scope>NUCLEOTIDE SEQUENCE</scope>
</reference>
<dbReference type="EMBL" id="CAJPIZ010004053">
    <property type="protein sequence ID" value="CAG2107111.1"/>
    <property type="molecule type" value="Genomic_DNA"/>
</dbReference>
<dbReference type="Gene3D" id="1.20.120.20">
    <property type="entry name" value="Apolipoprotein"/>
    <property type="match status" value="1"/>
</dbReference>
<accession>A0A7R9KR79</accession>
<evidence type="ECO:0000256" key="1">
    <source>
        <dbReference type="SAM" id="Coils"/>
    </source>
</evidence>
<dbReference type="Proteomes" id="UP000759131">
    <property type="component" value="Unassembled WGS sequence"/>
</dbReference>
<proteinExistence type="predicted"/>
<dbReference type="SUPFAM" id="SSF58113">
    <property type="entry name" value="Apolipoprotein A-I"/>
    <property type="match status" value="1"/>
</dbReference>
<evidence type="ECO:0000256" key="2">
    <source>
        <dbReference type="SAM" id="MobiDB-lite"/>
    </source>
</evidence>
<sequence length="127" mass="14160">MKTPTLLPYRLTPATDAITRSTPKHQGSLSEESDRKCRELCEEMSALKASNESEVKALKAQLNTALDSMQTMTEEMNALRQQLSSYTSNQEVVTKLSELSIKNSAISEEISALKANYKCEMKVVNKN</sequence>
<dbReference type="EMBL" id="OC858628">
    <property type="protein sequence ID" value="CAD7626681.1"/>
    <property type="molecule type" value="Genomic_DNA"/>
</dbReference>
<keyword evidence="1" id="KW-0175">Coiled coil</keyword>
<evidence type="ECO:0000313" key="4">
    <source>
        <dbReference type="Proteomes" id="UP000759131"/>
    </source>
</evidence>
<protein>
    <submittedName>
        <fullName evidence="3">Uncharacterized protein</fullName>
    </submittedName>
</protein>
<feature type="coiled-coil region" evidence="1">
    <location>
        <begin position="41"/>
        <end position="116"/>
    </location>
</feature>
<dbReference type="AlphaFoldDB" id="A0A7R9KR79"/>
<name>A0A7R9KR79_9ACAR</name>
<feature type="compositionally biased region" description="Polar residues" evidence="2">
    <location>
        <begin position="18"/>
        <end position="30"/>
    </location>
</feature>
<organism evidence="3">
    <name type="scientific">Medioppia subpectinata</name>
    <dbReference type="NCBI Taxonomy" id="1979941"/>
    <lineage>
        <taxon>Eukaryota</taxon>
        <taxon>Metazoa</taxon>
        <taxon>Ecdysozoa</taxon>
        <taxon>Arthropoda</taxon>
        <taxon>Chelicerata</taxon>
        <taxon>Arachnida</taxon>
        <taxon>Acari</taxon>
        <taxon>Acariformes</taxon>
        <taxon>Sarcoptiformes</taxon>
        <taxon>Oribatida</taxon>
        <taxon>Brachypylina</taxon>
        <taxon>Oppioidea</taxon>
        <taxon>Oppiidae</taxon>
        <taxon>Medioppia</taxon>
    </lineage>
</organism>